<accession>A0ABM9AQE6</accession>
<dbReference type="EMBL" id="CAKLPY010000001">
    <property type="protein sequence ID" value="CAH0995704.1"/>
    <property type="molecule type" value="Genomic_DNA"/>
</dbReference>
<protein>
    <submittedName>
        <fullName evidence="4">Peptidyl-lysine N-acetyltransferase YjaB</fullName>
        <ecNumber evidence="4">2.3.1.-</ecNumber>
    </submittedName>
</protein>
<evidence type="ECO:0000256" key="1">
    <source>
        <dbReference type="ARBA" id="ARBA00022679"/>
    </source>
</evidence>
<evidence type="ECO:0000259" key="3">
    <source>
        <dbReference type="PROSITE" id="PS51186"/>
    </source>
</evidence>
<dbReference type="Proteomes" id="UP000837932">
    <property type="component" value="Unassembled WGS sequence"/>
</dbReference>
<dbReference type="InterPro" id="IPR016181">
    <property type="entry name" value="Acyl_CoA_acyltransferase"/>
</dbReference>
<dbReference type="EC" id="2.3.1.-" evidence="4"/>
<dbReference type="PANTHER" id="PTHR43800:SF1">
    <property type="entry name" value="PEPTIDYL-LYSINE N-ACETYLTRANSFERASE YJAB"/>
    <property type="match status" value="1"/>
</dbReference>
<evidence type="ECO:0000313" key="5">
    <source>
        <dbReference type="Proteomes" id="UP000837932"/>
    </source>
</evidence>
<dbReference type="SUPFAM" id="SSF55729">
    <property type="entry name" value="Acyl-CoA N-acyltransferases (Nat)"/>
    <property type="match status" value="1"/>
</dbReference>
<keyword evidence="1 4" id="KW-0808">Transferase</keyword>
<comment type="caution">
    <text evidence="4">The sequence shown here is derived from an EMBL/GenBank/DDBJ whole genome shotgun (WGS) entry which is preliminary data.</text>
</comment>
<dbReference type="Gene3D" id="3.40.630.30">
    <property type="match status" value="1"/>
</dbReference>
<keyword evidence="2 4" id="KW-0012">Acyltransferase</keyword>
<dbReference type="PROSITE" id="PS51186">
    <property type="entry name" value="GNAT"/>
    <property type="match status" value="1"/>
</dbReference>
<evidence type="ECO:0000256" key="2">
    <source>
        <dbReference type="ARBA" id="ARBA00023315"/>
    </source>
</evidence>
<keyword evidence="5" id="KW-1185">Reference proteome</keyword>
<proteinExistence type="predicted"/>
<evidence type="ECO:0000313" key="4">
    <source>
        <dbReference type="EMBL" id="CAH0995704.1"/>
    </source>
</evidence>
<gene>
    <name evidence="4" type="primary">yjaB</name>
    <name evidence="4" type="ORF">EMA8858_01829</name>
</gene>
<organism evidence="4 5">
    <name type="scientific">Emticicia aquatica</name>
    <dbReference type="NCBI Taxonomy" id="1681835"/>
    <lineage>
        <taxon>Bacteria</taxon>
        <taxon>Pseudomonadati</taxon>
        <taxon>Bacteroidota</taxon>
        <taxon>Cytophagia</taxon>
        <taxon>Cytophagales</taxon>
        <taxon>Leadbetterellaceae</taxon>
        <taxon>Emticicia</taxon>
    </lineage>
</organism>
<dbReference type="RefSeq" id="WP_238806248.1">
    <property type="nucleotide sequence ID" value="NZ_CAKLPY010000001.1"/>
</dbReference>
<dbReference type="InterPro" id="IPR000182">
    <property type="entry name" value="GNAT_dom"/>
</dbReference>
<sequence length="145" mass="16811">MTVKIEKYNVNFRSQIIDIWEESVRATHHFLHSTDFDFYKSMVKEIDFTAFDVFCILTESSEMAGFFGVADKKLEMLFLKPSFIGQGIGKLSLGFALNELKITEVDVNEDNINAVIFYQKNGFKIYDRMPLDSTNKPYPILKMKL</sequence>
<feature type="domain" description="N-acetyltransferase" evidence="3">
    <location>
        <begin position="3"/>
        <end position="145"/>
    </location>
</feature>
<name>A0ABM9AQE6_9BACT</name>
<dbReference type="PANTHER" id="PTHR43800">
    <property type="entry name" value="PEPTIDYL-LYSINE N-ACETYLTRANSFERASE YJAB"/>
    <property type="match status" value="1"/>
</dbReference>
<reference evidence="4" key="1">
    <citation type="submission" date="2021-12" db="EMBL/GenBank/DDBJ databases">
        <authorList>
            <person name="Rodrigo-Torres L."/>
            <person name="Arahal R. D."/>
            <person name="Lucena T."/>
        </authorList>
    </citation>
    <scope>NUCLEOTIDE SEQUENCE</scope>
    <source>
        <strain evidence="4">CECT 8858</strain>
    </source>
</reference>
<dbReference type="GO" id="GO:0016746">
    <property type="term" value="F:acyltransferase activity"/>
    <property type="evidence" value="ECO:0007669"/>
    <property type="project" value="UniProtKB-KW"/>
</dbReference>
<dbReference type="Pfam" id="PF13673">
    <property type="entry name" value="Acetyltransf_10"/>
    <property type="match status" value="1"/>
</dbReference>